<dbReference type="AlphaFoldDB" id="A0A267MLE2"/>
<evidence type="ECO:0000313" key="3">
    <source>
        <dbReference type="Proteomes" id="UP000216024"/>
    </source>
</evidence>
<protein>
    <recommendedName>
        <fullName evidence="1">N-acetyltransferase domain-containing protein</fullName>
    </recommendedName>
</protein>
<evidence type="ECO:0000259" key="1">
    <source>
        <dbReference type="PROSITE" id="PS51186"/>
    </source>
</evidence>
<dbReference type="InterPro" id="IPR052564">
    <property type="entry name" value="N-acetyltrans/Recomb-assoc"/>
</dbReference>
<dbReference type="PROSITE" id="PS51186">
    <property type="entry name" value="GNAT"/>
    <property type="match status" value="1"/>
</dbReference>
<sequence length="161" mass="18820">MEGCILYRAIKDGEEIEVFNIIRKAFNEFISPEYSDEGIDEFMKYIEPSNIANRLKKNHFMVVATDQNNIVGIIEVRNYSHISLYFVDKSYQGHGIGRELYEISIERCKMRNQNLEKITVNSSPYAANIYKKLGFKQVDSENTIHGIRFIPMELDLLKKDR</sequence>
<dbReference type="GO" id="GO:0016747">
    <property type="term" value="F:acyltransferase activity, transferring groups other than amino-acyl groups"/>
    <property type="evidence" value="ECO:0007669"/>
    <property type="project" value="InterPro"/>
</dbReference>
<proteinExistence type="predicted"/>
<dbReference type="InterPro" id="IPR016181">
    <property type="entry name" value="Acyl_CoA_acyltransferase"/>
</dbReference>
<reference evidence="2 3" key="1">
    <citation type="submission" date="2017-06" db="EMBL/GenBank/DDBJ databases">
        <title>Draft genome sequence of anaerobic fermentative bacterium Anaeromicrobium sediminis DY2726D isolated from West Pacific Ocean sediments.</title>
        <authorList>
            <person name="Zeng X."/>
        </authorList>
    </citation>
    <scope>NUCLEOTIDE SEQUENCE [LARGE SCALE GENOMIC DNA]</scope>
    <source>
        <strain evidence="2 3">DY2726D</strain>
    </source>
</reference>
<dbReference type="PANTHER" id="PTHR43451:SF1">
    <property type="entry name" value="ACETYLTRANSFERASE"/>
    <property type="match status" value="1"/>
</dbReference>
<comment type="caution">
    <text evidence="2">The sequence shown here is derived from an EMBL/GenBank/DDBJ whole genome shotgun (WGS) entry which is preliminary data.</text>
</comment>
<dbReference type="PANTHER" id="PTHR43451">
    <property type="entry name" value="ACETYLTRANSFERASE (GNAT) FAMILY PROTEIN"/>
    <property type="match status" value="1"/>
</dbReference>
<keyword evidence="3" id="KW-1185">Reference proteome</keyword>
<organism evidence="2 3">
    <name type="scientific">Anaeromicrobium sediminis</name>
    <dbReference type="NCBI Taxonomy" id="1478221"/>
    <lineage>
        <taxon>Bacteria</taxon>
        <taxon>Bacillati</taxon>
        <taxon>Bacillota</taxon>
        <taxon>Clostridia</taxon>
        <taxon>Peptostreptococcales</taxon>
        <taxon>Thermotaleaceae</taxon>
        <taxon>Anaeromicrobium</taxon>
    </lineage>
</organism>
<dbReference type="Proteomes" id="UP000216024">
    <property type="component" value="Unassembled WGS sequence"/>
</dbReference>
<feature type="domain" description="N-acetyltransferase" evidence="1">
    <location>
        <begin position="5"/>
        <end position="157"/>
    </location>
</feature>
<gene>
    <name evidence="2" type="ORF">CCE28_05525</name>
</gene>
<dbReference type="RefSeq" id="WP_095131798.1">
    <property type="nucleotide sequence ID" value="NZ_NIBG01000003.1"/>
</dbReference>
<dbReference type="OrthoDB" id="307526at2"/>
<dbReference type="CDD" id="cd04301">
    <property type="entry name" value="NAT_SF"/>
    <property type="match status" value="1"/>
</dbReference>
<dbReference type="SUPFAM" id="SSF55729">
    <property type="entry name" value="Acyl-CoA N-acyltransferases (Nat)"/>
    <property type="match status" value="1"/>
</dbReference>
<evidence type="ECO:0000313" key="2">
    <source>
        <dbReference type="EMBL" id="PAB60356.1"/>
    </source>
</evidence>
<dbReference type="Gene3D" id="3.40.630.30">
    <property type="match status" value="1"/>
</dbReference>
<dbReference type="Pfam" id="PF13673">
    <property type="entry name" value="Acetyltransf_10"/>
    <property type="match status" value="1"/>
</dbReference>
<accession>A0A267MLE2</accession>
<dbReference type="InterPro" id="IPR000182">
    <property type="entry name" value="GNAT_dom"/>
</dbReference>
<dbReference type="EMBL" id="NIBG01000003">
    <property type="protein sequence ID" value="PAB60356.1"/>
    <property type="molecule type" value="Genomic_DNA"/>
</dbReference>
<name>A0A267MLE2_9FIRM</name>